<reference evidence="2" key="1">
    <citation type="journal article" date="2019" name="bioRxiv">
        <title>The Genome of the Zebra Mussel, Dreissena polymorpha: A Resource for Invasive Species Research.</title>
        <authorList>
            <person name="McCartney M.A."/>
            <person name="Auch B."/>
            <person name="Kono T."/>
            <person name="Mallez S."/>
            <person name="Zhang Y."/>
            <person name="Obille A."/>
            <person name="Becker A."/>
            <person name="Abrahante J.E."/>
            <person name="Garbe J."/>
            <person name="Badalamenti J.P."/>
            <person name="Herman A."/>
            <person name="Mangelson H."/>
            <person name="Liachko I."/>
            <person name="Sullivan S."/>
            <person name="Sone E.D."/>
            <person name="Koren S."/>
            <person name="Silverstein K.A.T."/>
            <person name="Beckman K.B."/>
            <person name="Gohl D.M."/>
        </authorList>
    </citation>
    <scope>NUCLEOTIDE SEQUENCE</scope>
    <source>
        <strain evidence="2">Duluth1</strain>
        <tissue evidence="2">Whole animal</tissue>
    </source>
</reference>
<proteinExistence type="predicted"/>
<reference evidence="2" key="2">
    <citation type="submission" date="2020-11" db="EMBL/GenBank/DDBJ databases">
        <authorList>
            <person name="McCartney M.A."/>
            <person name="Auch B."/>
            <person name="Kono T."/>
            <person name="Mallez S."/>
            <person name="Becker A."/>
            <person name="Gohl D.M."/>
            <person name="Silverstein K.A.T."/>
            <person name="Koren S."/>
            <person name="Bechman K.B."/>
            <person name="Herman A."/>
            <person name="Abrahante J.E."/>
            <person name="Garbe J."/>
        </authorList>
    </citation>
    <scope>NUCLEOTIDE SEQUENCE</scope>
    <source>
        <strain evidence="2">Duluth1</strain>
        <tissue evidence="2">Whole animal</tissue>
    </source>
</reference>
<dbReference type="Proteomes" id="UP000828390">
    <property type="component" value="Unassembled WGS sequence"/>
</dbReference>
<sequence>MPAGRHAFRQAGIQAGSKPANQPTWQKERHRDGQTNTQADGRTDRQTDISETYVKPKMLENYNDLIVVKLDMYTHIIPPDPRRVNKKGRK</sequence>
<organism evidence="2 3">
    <name type="scientific">Dreissena polymorpha</name>
    <name type="common">Zebra mussel</name>
    <name type="synonym">Mytilus polymorpha</name>
    <dbReference type="NCBI Taxonomy" id="45954"/>
    <lineage>
        <taxon>Eukaryota</taxon>
        <taxon>Metazoa</taxon>
        <taxon>Spiralia</taxon>
        <taxon>Lophotrochozoa</taxon>
        <taxon>Mollusca</taxon>
        <taxon>Bivalvia</taxon>
        <taxon>Autobranchia</taxon>
        <taxon>Heteroconchia</taxon>
        <taxon>Euheterodonta</taxon>
        <taxon>Imparidentia</taxon>
        <taxon>Neoheterodontei</taxon>
        <taxon>Myida</taxon>
        <taxon>Dreissenoidea</taxon>
        <taxon>Dreissenidae</taxon>
        <taxon>Dreissena</taxon>
    </lineage>
</organism>
<name>A0A9D4CS69_DREPO</name>
<evidence type="ECO:0000313" key="2">
    <source>
        <dbReference type="EMBL" id="KAH3730262.1"/>
    </source>
</evidence>
<evidence type="ECO:0000256" key="1">
    <source>
        <dbReference type="SAM" id="MobiDB-lite"/>
    </source>
</evidence>
<feature type="region of interest" description="Disordered" evidence="1">
    <location>
        <begin position="1"/>
        <end position="50"/>
    </location>
</feature>
<dbReference type="AlphaFoldDB" id="A0A9D4CS69"/>
<accession>A0A9D4CS69</accession>
<keyword evidence="3" id="KW-1185">Reference proteome</keyword>
<protein>
    <submittedName>
        <fullName evidence="2">Uncharacterized protein</fullName>
    </submittedName>
</protein>
<dbReference type="EMBL" id="JAIWYP010000012">
    <property type="protein sequence ID" value="KAH3730262.1"/>
    <property type="molecule type" value="Genomic_DNA"/>
</dbReference>
<gene>
    <name evidence="2" type="ORF">DPMN_056244</name>
</gene>
<comment type="caution">
    <text evidence="2">The sequence shown here is derived from an EMBL/GenBank/DDBJ whole genome shotgun (WGS) entry which is preliminary data.</text>
</comment>
<evidence type="ECO:0000313" key="3">
    <source>
        <dbReference type="Proteomes" id="UP000828390"/>
    </source>
</evidence>